<dbReference type="OrthoDB" id="9807542at2"/>
<organism evidence="2 5">
    <name type="scientific">Pediococcus damnosus</name>
    <dbReference type="NCBI Taxonomy" id="51663"/>
    <lineage>
        <taxon>Bacteria</taxon>
        <taxon>Bacillati</taxon>
        <taxon>Bacillota</taxon>
        <taxon>Bacilli</taxon>
        <taxon>Lactobacillales</taxon>
        <taxon>Lactobacillaceae</taxon>
        <taxon>Pediococcus</taxon>
    </lineage>
</organism>
<dbReference type="Pfam" id="PF04266">
    <property type="entry name" value="ASCH"/>
    <property type="match status" value="1"/>
</dbReference>
<dbReference type="RefSeq" id="WP_046872049.1">
    <property type="nucleotide sequence ID" value="NZ_BAAAXI010000147.1"/>
</dbReference>
<dbReference type="CDD" id="cd06553">
    <property type="entry name" value="ASCH_Ef3133_like"/>
    <property type="match status" value="1"/>
</dbReference>
<name>A0A0R2HCP3_9LACO</name>
<evidence type="ECO:0000313" key="5">
    <source>
        <dbReference type="Proteomes" id="UP000076405"/>
    </source>
</evidence>
<dbReference type="KEGG" id="pdm:ADU72_1038"/>
<keyword evidence="4" id="KW-1185">Reference proteome</keyword>
<dbReference type="SMART" id="SM01022">
    <property type="entry name" value="ASCH"/>
    <property type="match status" value="1"/>
</dbReference>
<dbReference type="InterPro" id="IPR015947">
    <property type="entry name" value="PUA-like_sf"/>
</dbReference>
<dbReference type="PANTHER" id="PTHR39203">
    <property type="entry name" value="CYTOPLASMIC PROTEIN-RELATED"/>
    <property type="match status" value="1"/>
</dbReference>
<dbReference type="Proteomes" id="UP000076405">
    <property type="component" value="Chromosome"/>
</dbReference>
<dbReference type="InterPro" id="IPR009326">
    <property type="entry name" value="DUF984"/>
</dbReference>
<dbReference type="PIRSF" id="PIRSF021320">
    <property type="entry name" value="DUF984"/>
    <property type="match status" value="1"/>
</dbReference>
<feature type="domain" description="ASCH" evidence="1">
    <location>
        <begin position="28"/>
        <end position="150"/>
    </location>
</feature>
<dbReference type="Proteomes" id="UP000076244">
    <property type="component" value="Chromosome"/>
</dbReference>
<dbReference type="AlphaFoldDB" id="A0A0R2HCP3"/>
<evidence type="ECO:0000313" key="3">
    <source>
        <dbReference type="EMBL" id="AMV66973.1"/>
    </source>
</evidence>
<dbReference type="PANTHER" id="PTHR39203:SF1">
    <property type="entry name" value="CYTOPLASMIC PROTEIN"/>
    <property type="match status" value="1"/>
</dbReference>
<dbReference type="EMBL" id="CP012275">
    <property type="protein sequence ID" value="AMV63135.1"/>
    <property type="molecule type" value="Genomic_DNA"/>
</dbReference>
<dbReference type="InterPro" id="IPR007374">
    <property type="entry name" value="ASCH_domain"/>
</dbReference>
<evidence type="ECO:0000313" key="4">
    <source>
        <dbReference type="Proteomes" id="UP000076244"/>
    </source>
</evidence>
<protein>
    <recommendedName>
        <fullName evidence="1">ASCH domain-containing protein</fullName>
    </recommendedName>
</protein>
<dbReference type="SUPFAM" id="SSF88697">
    <property type="entry name" value="PUA domain-like"/>
    <property type="match status" value="1"/>
</dbReference>
<dbReference type="EMBL" id="CP012288">
    <property type="protein sequence ID" value="AMV66973.1"/>
    <property type="molecule type" value="Genomic_DNA"/>
</dbReference>
<reference evidence="4 5" key="1">
    <citation type="journal article" date="2016" name="PLoS ONE">
        <title>The Identification of Novel Diagnostic Marker Genes for the Detection of Beer Spoiling Pediococcus damnosus Strains Using the BlAst Diagnostic Gene findEr.</title>
        <authorList>
            <person name="Behr J."/>
            <person name="Geissler A.J."/>
            <person name="Schmid J."/>
            <person name="Zehe A."/>
            <person name="Vogel R.F."/>
        </authorList>
    </citation>
    <scope>NUCLEOTIDE SEQUENCE [LARGE SCALE GENOMIC DNA]</scope>
    <source>
        <strain evidence="2 5">TMW 2.1533</strain>
        <strain evidence="3 4">TMW 2.1535</strain>
    </source>
</reference>
<sequence>MDHKAEIENYWQTFTSKHNLKNVSYSAWAFGNTPEMANELADLTFRGIKTATTSAYDLYEDNEPYPQIGEYNIILDGSGHPVCITKTVVTEIMPYKHVTAEHAYHEGEGDRTLAYWRSVHKPFFKKEFKEAGQTFTEDMTCFCEVFEVVG</sequence>
<evidence type="ECO:0000313" key="2">
    <source>
        <dbReference type="EMBL" id="AMV63135.1"/>
    </source>
</evidence>
<gene>
    <name evidence="2" type="ORF">ADU70_1657</name>
    <name evidence="3" type="ORF">ADU72_1038</name>
</gene>
<proteinExistence type="predicted"/>
<dbReference type="Gene3D" id="3.10.400.10">
    <property type="entry name" value="Sulfate adenylyltransferase"/>
    <property type="match status" value="1"/>
</dbReference>
<evidence type="ECO:0000259" key="1">
    <source>
        <dbReference type="SMART" id="SM01022"/>
    </source>
</evidence>
<accession>A0A0R2HCP3</accession>
<dbReference type="GeneID" id="57276459"/>